<dbReference type="AlphaFoldDB" id="A0A5C7S544"/>
<protein>
    <submittedName>
        <fullName evidence="1">Uncharacterized protein</fullName>
    </submittedName>
</protein>
<evidence type="ECO:0000313" key="2">
    <source>
        <dbReference type="Proteomes" id="UP000321192"/>
    </source>
</evidence>
<evidence type="ECO:0000313" key="1">
    <source>
        <dbReference type="EMBL" id="TXH78569.1"/>
    </source>
</evidence>
<name>A0A5C7S544_THASP</name>
<gene>
    <name evidence="1" type="ORF">E6Q80_22460</name>
</gene>
<organism evidence="1 2">
    <name type="scientific">Thauera aminoaromatica</name>
    <dbReference type="NCBI Taxonomy" id="164330"/>
    <lineage>
        <taxon>Bacteria</taxon>
        <taxon>Pseudomonadati</taxon>
        <taxon>Pseudomonadota</taxon>
        <taxon>Betaproteobacteria</taxon>
        <taxon>Rhodocyclales</taxon>
        <taxon>Zoogloeaceae</taxon>
        <taxon>Thauera</taxon>
    </lineage>
</organism>
<dbReference type="EMBL" id="SSFD01000384">
    <property type="protein sequence ID" value="TXH78569.1"/>
    <property type="molecule type" value="Genomic_DNA"/>
</dbReference>
<dbReference type="RefSeq" id="WP_276662504.1">
    <property type="nucleotide sequence ID" value="NZ_SSFD01000384.1"/>
</dbReference>
<proteinExistence type="predicted"/>
<comment type="caution">
    <text evidence="1">The sequence shown here is derived from an EMBL/GenBank/DDBJ whole genome shotgun (WGS) entry which is preliminary data.</text>
</comment>
<reference evidence="1 2" key="1">
    <citation type="submission" date="2018-09" db="EMBL/GenBank/DDBJ databases">
        <title>Metagenome Assembled Genomes from an Advanced Water Purification Facility.</title>
        <authorList>
            <person name="Stamps B.W."/>
            <person name="Spear J.R."/>
        </authorList>
    </citation>
    <scope>NUCLEOTIDE SEQUENCE [LARGE SCALE GENOMIC DNA]</scope>
    <source>
        <strain evidence="1">Bin_27_1</strain>
    </source>
</reference>
<accession>A0A5C7S544</accession>
<dbReference type="Proteomes" id="UP000321192">
    <property type="component" value="Unassembled WGS sequence"/>
</dbReference>
<sequence length="175" mass="19505">MPQKGETAPGIAALRDRAIASTQARIAAFRRLDVATLKREPHLLEPFTSVCSLAAWSDPELGIFPISEKTLRKHLDDAFEGGYQGLRTAVATLTKEADTQSEIETSEQRMRALVAAEAKNESQRATAAALDMTARYLDLLDRVRKMSKVDPIVDRQFKKHLQIFGASHPHVRRVK</sequence>